<dbReference type="RefSeq" id="WP_254091344.1">
    <property type="nucleotide sequence ID" value="NZ_JAHESC010000023.1"/>
</dbReference>
<protein>
    <submittedName>
        <fullName evidence="4">T9SS type A sorting domain-containing protein</fullName>
    </submittedName>
</protein>
<reference evidence="4 5" key="1">
    <citation type="submission" date="2021-05" db="EMBL/GenBank/DDBJ databases">
        <title>A Polyphasic approach of four new species of the genus Ohtaekwangia: Ohtaekwangia histidinii sp. nov., Ohtaekwangia cretensis sp. nov., Ohtaekwangia indiensis sp. nov., Ohtaekwangia reichenbachii sp. nov. from diverse environment.</title>
        <authorList>
            <person name="Octaviana S."/>
        </authorList>
    </citation>
    <scope>NUCLEOTIDE SEQUENCE [LARGE SCALE GENOMIC DNA]</scope>
    <source>
        <strain evidence="4 5">PWU37</strain>
    </source>
</reference>
<dbReference type="PANTHER" id="PTHR47199:SF2">
    <property type="entry name" value="PHOTOSYSTEM II STABILITY_ASSEMBLY FACTOR HCF136, CHLOROPLASTIC"/>
    <property type="match status" value="1"/>
</dbReference>
<dbReference type="InterPro" id="IPR026444">
    <property type="entry name" value="Secre_tail"/>
</dbReference>
<dbReference type="EMBL" id="JAHESC010000023">
    <property type="protein sequence ID" value="MBT1688116.1"/>
    <property type="molecule type" value="Genomic_DNA"/>
</dbReference>
<comment type="caution">
    <text evidence="4">The sequence shown here is derived from an EMBL/GenBank/DDBJ whole genome shotgun (WGS) entry which is preliminary data.</text>
</comment>
<gene>
    <name evidence="4" type="ORF">KK078_16215</name>
</gene>
<dbReference type="PANTHER" id="PTHR47199">
    <property type="entry name" value="PHOTOSYSTEM II STABILITY/ASSEMBLY FACTOR HCF136, CHLOROPLASTIC"/>
    <property type="match status" value="1"/>
</dbReference>
<evidence type="ECO:0000313" key="5">
    <source>
        <dbReference type="Proteomes" id="UP001319180"/>
    </source>
</evidence>
<dbReference type="SUPFAM" id="SSF50939">
    <property type="entry name" value="Sialidases"/>
    <property type="match status" value="1"/>
</dbReference>
<evidence type="ECO:0000256" key="2">
    <source>
        <dbReference type="ARBA" id="ARBA00023276"/>
    </source>
</evidence>
<dbReference type="GO" id="GO:0009523">
    <property type="term" value="C:photosystem II"/>
    <property type="evidence" value="ECO:0007669"/>
    <property type="project" value="UniProtKB-KW"/>
</dbReference>
<proteinExistence type="predicted"/>
<dbReference type="SUPFAM" id="SSF110296">
    <property type="entry name" value="Oligoxyloglucan reducing end-specific cellobiohydrolase"/>
    <property type="match status" value="2"/>
</dbReference>
<dbReference type="GO" id="GO:0015979">
    <property type="term" value="P:photosynthesis"/>
    <property type="evidence" value="ECO:0007669"/>
    <property type="project" value="UniProtKB-KW"/>
</dbReference>
<evidence type="ECO:0000313" key="4">
    <source>
        <dbReference type="EMBL" id="MBT1688116.1"/>
    </source>
</evidence>
<dbReference type="Pfam" id="PF14870">
    <property type="entry name" value="PSII_BNR"/>
    <property type="match status" value="2"/>
</dbReference>
<feature type="domain" description="Photosynthesis system II assembly factor Ycf48/Hcf136-like" evidence="3">
    <location>
        <begin position="549"/>
        <end position="609"/>
    </location>
</feature>
<keyword evidence="1" id="KW-0602">Photosynthesis</keyword>
<dbReference type="NCBIfam" id="TIGR04183">
    <property type="entry name" value="Por_Secre_tail"/>
    <property type="match status" value="1"/>
</dbReference>
<dbReference type="Gene3D" id="2.130.10.10">
    <property type="entry name" value="YVTN repeat-like/Quinoprotein amine dehydrogenase"/>
    <property type="match status" value="4"/>
</dbReference>
<organism evidence="4 5">
    <name type="scientific">Dawidia soli</name>
    <dbReference type="NCBI Taxonomy" id="2782352"/>
    <lineage>
        <taxon>Bacteria</taxon>
        <taxon>Pseudomonadati</taxon>
        <taxon>Bacteroidota</taxon>
        <taxon>Cytophagia</taxon>
        <taxon>Cytophagales</taxon>
        <taxon>Chryseotaleaceae</taxon>
        <taxon>Dawidia</taxon>
    </lineage>
</organism>
<dbReference type="Proteomes" id="UP001319180">
    <property type="component" value="Unassembled WGS sequence"/>
</dbReference>
<dbReference type="InterPro" id="IPR015943">
    <property type="entry name" value="WD40/YVTN_repeat-like_dom_sf"/>
</dbReference>
<feature type="domain" description="Photosynthesis system II assembly factor Ycf48/Hcf136-like" evidence="3">
    <location>
        <begin position="381"/>
        <end position="496"/>
    </location>
</feature>
<dbReference type="AlphaFoldDB" id="A0AAP2GIB0"/>
<evidence type="ECO:0000256" key="1">
    <source>
        <dbReference type="ARBA" id="ARBA00022531"/>
    </source>
</evidence>
<evidence type="ECO:0000259" key="3">
    <source>
        <dbReference type="Pfam" id="PF14870"/>
    </source>
</evidence>
<keyword evidence="2" id="KW-0604">Photosystem II</keyword>
<keyword evidence="5" id="KW-1185">Reference proteome</keyword>
<accession>A0AAP2GIB0</accession>
<dbReference type="InterPro" id="IPR028203">
    <property type="entry name" value="PSII_CF48-like_dom"/>
</dbReference>
<name>A0AAP2GIB0_9BACT</name>
<sequence>MTRHILIMILTLSVHALHAQGGWHWQMPRELQHGFTDIRVFGNDKIYLLCSFGDFWKSGDGGATFKTAALPERVNGYALSFINENEGWVCAAGGRVYHTTNGGTSWEKQLEDPTGGTFRNIHFVTSQVGYICGDAGYVDNVLYKTVDGGRTWTTISNLPAKTADFSGFFYVRSFEGDTVVAVSWNNLLYRSTDGGASWDTTHIDPAHHTTFHEGAYFTDPRHGWVVGPNQSIVHTADFGVTWTNQIGGGNDDYFSEVFFQDNQTGWASAFNTTTMNGCLYRTGDGGNTWNALCDVYGRNRKNSLVFVNSQTGYAMDGFNLYRTTNAGASFSNLNKNFQGSFTAAAFVEPRVAIAVSDVGYILKTTNGGNEWTRSSERYGPLNDVTMTSAMHGVAVGSGGVIVRTSDTGASWQTVPSNTNRNIRAIAGLTSTMLLVAGDSNTILKSIDAGNTWAPKAAKANTQLTAVRRISTSKAVVVGSTGYIATSSDGGETWAQVPSNTLRTLNDAHFPSESVGYVAGGSGTILKSTDGGRSWLPQISGVSASLSCVYFLDELTGWIGGGAGTLLITHDGGTTWTKDNTFLSGNSIGHIYFSDTENGWAFTGSGGILKHGGTITAIERPSPRENAVTAYPNPATRFIRIKDVPAGEPLHIHAMDGKNVTVVGYNADAEGYDVSTIPAGTYIGRIRNAYGVLTIKLVKK</sequence>
<dbReference type="InterPro" id="IPR036278">
    <property type="entry name" value="Sialidase_sf"/>
</dbReference>